<dbReference type="InterPro" id="IPR051606">
    <property type="entry name" value="Polyketide_Oxido-like"/>
</dbReference>
<name>A0AAJ1RC70_9LACO</name>
<dbReference type="EMBL" id="SDWY01000005">
    <property type="protein sequence ID" value="MDN6900958.1"/>
    <property type="molecule type" value="Genomic_DNA"/>
</dbReference>
<dbReference type="SUPFAM" id="SSF51735">
    <property type="entry name" value="NAD(P)-binding Rossmann-fold domains"/>
    <property type="match status" value="1"/>
</dbReference>
<accession>A0AAJ1RC70</accession>
<evidence type="ECO:0000313" key="3">
    <source>
        <dbReference type="Proteomes" id="UP001167919"/>
    </source>
</evidence>
<reference evidence="2" key="1">
    <citation type="submission" date="2019-01" db="EMBL/GenBank/DDBJ databases">
        <title>Oenococcus sicerae UCMA17102.</title>
        <authorList>
            <person name="Cousin F.J."/>
            <person name="Le Guellec R."/>
            <person name="Cretenet M."/>
        </authorList>
    </citation>
    <scope>NUCLEOTIDE SEQUENCE</scope>
    <source>
        <strain evidence="2">UCMA17102</strain>
    </source>
</reference>
<dbReference type="GO" id="GO:0016646">
    <property type="term" value="F:oxidoreductase activity, acting on the CH-NH group of donors, NAD or NADP as acceptor"/>
    <property type="evidence" value="ECO:0007669"/>
    <property type="project" value="TreeGrafter"/>
</dbReference>
<protein>
    <submittedName>
        <fullName evidence="2">NAD-dependent epimerase/dehydratase family protein</fullName>
    </submittedName>
</protein>
<dbReference type="InterPro" id="IPR036291">
    <property type="entry name" value="NAD(P)-bd_dom_sf"/>
</dbReference>
<dbReference type="RefSeq" id="WP_301711481.1">
    <property type="nucleotide sequence ID" value="NZ_SDWY01000005.1"/>
</dbReference>
<dbReference type="PANTHER" id="PTHR43355:SF2">
    <property type="entry name" value="FLAVIN REDUCTASE (NADPH)"/>
    <property type="match status" value="1"/>
</dbReference>
<feature type="domain" description="NAD(P)-binding" evidence="1">
    <location>
        <begin position="7"/>
        <end position="203"/>
    </location>
</feature>
<proteinExistence type="predicted"/>
<evidence type="ECO:0000313" key="2">
    <source>
        <dbReference type="EMBL" id="MDN6900958.1"/>
    </source>
</evidence>
<evidence type="ECO:0000259" key="1">
    <source>
        <dbReference type="Pfam" id="PF13460"/>
    </source>
</evidence>
<gene>
    <name evidence="2" type="ORF">EVC35_08170</name>
</gene>
<sequence length="217" mass="23478">MKIFVIGATGMAGSAIVKEAASQGIEVLANGRSVDKLQALKQNNTSIKILAKDAFLLELGDFENADVIIDAFAAKPVEAYLQVDLASKLIALFRNNKSVRIAFILGAGSLLTGQDDHLVVRDIEADPTSQAWRAVPQNQLKELNFLKQVDNVDWFGVSPALSFVPGPRATKILFGEDHLLFNENGQSETTAGTMAAVVVNEILNPKYHQKRFTAANA</sequence>
<dbReference type="PANTHER" id="PTHR43355">
    <property type="entry name" value="FLAVIN REDUCTASE (NADPH)"/>
    <property type="match status" value="1"/>
</dbReference>
<dbReference type="Gene3D" id="3.40.50.720">
    <property type="entry name" value="NAD(P)-binding Rossmann-like Domain"/>
    <property type="match status" value="1"/>
</dbReference>
<dbReference type="Pfam" id="PF13460">
    <property type="entry name" value="NAD_binding_10"/>
    <property type="match status" value="1"/>
</dbReference>
<comment type="caution">
    <text evidence="2">The sequence shown here is derived from an EMBL/GenBank/DDBJ whole genome shotgun (WGS) entry which is preliminary data.</text>
</comment>
<dbReference type="AlphaFoldDB" id="A0AAJ1RC70"/>
<dbReference type="InterPro" id="IPR016040">
    <property type="entry name" value="NAD(P)-bd_dom"/>
</dbReference>
<organism evidence="2 3">
    <name type="scientific">Oenococcus sicerae</name>
    <dbReference type="NCBI Taxonomy" id="2203724"/>
    <lineage>
        <taxon>Bacteria</taxon>
        <taxon>Bacillati</taxon>
        <taxon>Bacillota</taxon>
        <taxon>Bacilli</taxon>
        <taxon>Lactobacillales</taxon>
        <taxon>Lactobacillaceae</taxon>
        <taxon>Oenococcus</taxon>
    </lineage>
</organism>
<dbReference type="Proteomes" id="UP001167919">
    <property type="component" value="Unassembled WGS sequence"/>
</dbReference>